<dbReference type="AlphaFoldDB" id="A0A2A9M961"/>
<gene>
    <name evidence="1" type="ORF">BESB_024120</name>
</gene>
<dbReference type="Proteomes" id="UP000224006">
    <property type="component" value="Chromosome XII"/>
</dbReference>
<proteinExistence type="predicted"/>
<protein>
    <submittedName>
        <fullName evidence="1">Uncharacterized protein</fullName>
    </submittedName>
</protein>
<reference evidence="1 2" key="1">
    <citation type="submission" date="2017-09" db="EMBL/GenBank/DDBJ databases">
        <title>Genome sequencing of Besnoitia besnoiti strain Bb-Ger1.</title>
        <authorList>
            <person name="Schares G."/>
            <person name="Venepally P."/>
            <person name="Lorenzi H.A."/>
        </authorList>
    </citation>
    <scope>NUCLEOTIDE SEQUENCE [LARGE SCALE GENOMIC DNA]</scope>
    <source>
        <strain evidence="1 2">Bb-Ger1</strain>
    </source>
</reference>
<dbReference type="RefSeq" id="XP_029215929.1">
    <property type="nucleotide sequence ID" value="XM_029361114.1"/>
</dbReference>
<sequence>MMSPGARAVTHLHEDGAFARKTTRVAFAVARAPDTVAQYPRLSSSKDVSEDPCLETRPQAHHQAAVSRRRPWVQIFEFVFTLGDMAMNAAICVAMLLAVTLPDHVIGHAPWWTPTNFGVAASQNGYAIAEDAAYYVDYSATHASAPVHSKLRGTTSTSPQVSEAQLDSLSGLRGQRIQHRFQQTIIDWTLVEQREQCKRHIDAYAHTLMHYKSTLSP</sequence>
<accession>A0A2A9M961</accession>
<dbReference type="EMBL" id="NWUJ01000013">
    <property type="protein sequence ID" value="PFH31920.1"/>
    <property type="molecule type" value="Genomic_DNA"/>
</dbReference>
<evidence type="ECO:0000313" key="1">
    <source>
        <dbReference type="EMBL" id="PFH31920.1"/>
    </source>
</evidence>
<keyword evidence="2" id="KW-1185">Reference proteome</keyword>
<dbReference type="KEGG" id="bbes:BESB_024120"/>
<evidence type="ECO:0000313" key="2">
    <source>
        <dbReference type="Proteomes" id="UP000224006"/>
    </source>
</evidence>
<dbReference type="VEuPathDB" id="ToxoDB:BESB_024120"/>
<organism evidence="1 2">
    <name type="scientific">Besnoitia besnoiti</name>
    <name type="common">Apicomplexan protozoan</name>
    <dbReference type="NCBI Taxonomy" id="94643"/>
    <lineage>
        <taxon>Eukaryota</taxon>
        <taxon>Sar</taxon>
        <taxon>Alveolata</taxon>
        <taxon>Apicomplexa</taxon>
        <taxon>Conoidasida</taxon>
        <taxon>Coccidia</taxon>
        <taxon>Eucoccidiorida</taxon>
        <taxon>Eimeriorina</taxon>
        <taxon>Sarcocystidae</taxon>
        <taxon>Besnoitia</taxon>
    </lineage>
</organism>
<comment type="caution">
    <text evidence="1">The sequence shown here is derived from an EMBL/GenBank/DDBJ whole genome shotgun (WGS) entry which is preliminary data.</text>
</comment>
<dbReference type="GeneID" id="40307472"/>
<name>A0A2A9M961_BESBE</name>